<evidence type="ECO:0000313" key="1">
    <source>
        <dbReference type="EMBL" id="KAK9240174.1"/>
    </source>
</evidence>
<name>A0ACC3T8S4_LIPKO</name>
<comment type="caution">
    <text evidence="1">The sequence shown here is derived from an EMBL/GenBank/DDBJ whole genome shotgun (WGS) entry which is preliminary data.</text>
</comment>
<proteinExistence type="predicted"/>
<reference evidence="2" key="1">
    <citation type="journal article" date="2024" name="Front. Bioeng. Biotechnol.">
        <title>Genome-scale model development and genomic sequencing of the oleaginous clade Lipomyces.</title>
        <authorList>
            <person name="Czajka J.J."/>
            <person name="Han Y."/>
            <person name="Kim J."/>
            <person name="Mondo S.J."/>
            <person name="Hofstad B.A."/>
            <person name="Robles A."/>
            <person name="Haridas S."/>
            <person name="Riley R."/>
            <person name="LaButti K."/>
            <person name="Pangilinan J."/>
            <person name="Andreopoulos W."/>
            <person name="Lipzen A."/>
            <person name="Yan J."/>
            <person name="Wang M."/>
            <person name="Ng V."/>
            <person name="Grigoriev I.V."/>
            <person name="Spatafora J.W."/>
            <person name="Magnuson J.K."/>
            <person name="Baker S.E."/>
            <person name="Pomraning K.R."/>
        </authorList>
    </citation>
    <scope>NUCLEOTIDE SEQUENCE [LARGE SCALE GENOMIC DNA]</scope>
    <source>
        <strain evidence="2">CBS 7786</strain>
    </source>
</reference>
<dbReference type="Proteomes" id="UP001433508">
    <property type="component" value="Unassembled WGS sequence"/>
</dbReference>
<dbReference type="EMBL" id="MU971341">
    <property type="protein sequence ID" value="KAK9240174.1"/>
    <property type="molecule type" value="Genomic_DNA"/>
</dbReference>
<organism evidence="1 2">
    <name type="scientific">Lipomyces kononenkoae</name>
    <name type="common">Yeast</name>
    <dbReference type="NCBI Taxonomy" id="34357"/>
    <lineage>
        <taxon>Eukaryota</taxon>
        <taxon>Fungi</taxon>
        <taxon>Dikarya</taxon>
        <taxon>Ascomycota</taxon>
        <taxon>Saccharomycotina</taxon>
        <taxon>Lipomycetes</taxon>
        <taxon>Lipomycetales</taxon>
        <taxon>Lipomycetaceae</taxon>
        <taxon>Lipomyces</taxon>
    </lineage>
</organism>
<gene>
    <name evidence="1" type="ORF">V1525DRAFT_354511</name>
</gene>
<evidence type="ECO:0000313" key="2">
    <source>
        <dbReference type="Proteomes" id="UP001433508"/>
    </source>
</evidence>
<sequence length="579" mass="64885">MRGLVSYSLYVFCLCLALNGARAQEPEIVIEDVLDTPDIAAEEPEVAIVHPDFKPYVSSNAVFWEQFTEGWRERWKASNAKKSGTEDFSYIGRWAVEEATVFPGLKGDKGLVVKDKAAHHAISAKFAEPLDNTDKSLVLQYEVKLQNGLECGGAYLKLLTEDESLHAEEFSDKTAYQIMFGPDRCGATNKVHLIIRRKSPVTGEYEEKHLIGGPRASITKLSNLYTLILNPDQTFEIRINGATSIAGSLLDDTAFNPAFNPPKEIQDPEDTKPEEWIDEETIPDPSQATKPDDWDEDEPYQIADPDAAKPEDWDEDAEEFIPDPEAEKPDDWDDEEDGEWVPPLVPNPECEEHGCGTWTAPSILNPKYKGKWVQPRIPNPDYKGPWTPREIPNPDYYEDEKPANLEPIGAIGFELWTMQNDILFDNIYVGHSLEEAEKIGNATYVVKVEIEQAEEKASRPKVEEPKAPLTTWEQFKKDPVAFSIQQTKLFYTFFQRDPIFAIRTYPETAAALGIAIVTVLSIFFSTVLTLFSSKPAPAPVPARVPTKPESTAETETEAVAESADASPTETTAKRRTKKN</sequence>
<accession>A0ACC3T8S4</accession>
<keyword evidence="2" id="KW-1185">Reference proteome</keyword>
<protein>
    <submittedName>
        <fullName evidence="1">Calreticulin family-domain-containing protein</fullName>
    </submittedName>
</protein>